<dbReference type="InterPro" id="IPR036097">
    <property type="entry name" value="HisK_dim/P_sf"/>
</dbReference>
<sequence>MTNVGGDKNKSRITRLHKVAAELQAATEHDEVYDTVIEAAVEILGFDWCAVGVPDDGWLCAQSVSEAGPLEKDERLLRTDEGVAGKTYQEQKSVILVDGEEHDTAKPVYDRITSGLSVPLGKWGIFQGIAEERAVFESEDREAAELLASHATAALNRIEHEQTLQKKNDRLEKFASVVSHDLRSPLTVAELRLEMLRQECDSEYIDDIDQALDRMDQLLENLLSLARAGEAVRDPEPVELARVAKNCWETLESGRDTLTVDADLILLADAIQVRQLLENLLKNAMEHGSNAPEEEHQDDNTAVRITIGTLDNGFYIADDGTGIPPEKRDDVFESGYSTDTDGTGFGLSIVMDIVEAHGWDIAVTESVDGGARFEITGVDTD</sequence>
<dbReference type="AlphaFoldDB" id="A0ABD5X5G1"/>
<dbReference type="GO" id="GO:0004673">
    <property type="term" value="F:protein histidine kinase activity"/>
    <property type="evidence" value="ECO:0007669"/>
    <property type="project" value="UniProtKB-EC"/>
</dbReference>
<dbReference type="Proteomes" id="UP001596414">
    <property type="component" value="Unassembled WGS sequence"/>
</dbReference>
<evidence type="ECO:0000313" key="9">
    <source>
        <dbReference type="Proteomes" id="UP001596414"/>
    </source>
</evidence>
<dbReference type="InterPro" id="IPR003594">
    <property type="entry name" value="HATPase_dom"/>
</dbReference>
<dbReference type="PANTHER" id="PTHR43711:SF1">
    <property type="entry name" value="HISTIDINE KINASE 1"/>
    <property type="match status" value="1"/>
</dbReference>
<evidence type="ECO:0000256" key="6">
    <source>
        <dbReference type="ARBA" id="ARBA00023012"/>
    </source>
</evidence>
<gene>
    <name evidence="8" type="ORF">ACFQJ7_10090</name>
</gene>
<dbReference type="InterPro" id="IPR050736">
    <property type="entry name" value="Sensor_HK_Regulatory"/>
</dbReference>
<name>A0ABD5X5G1_9EURY</name>
<evidence type="ECO:0000256" key="3">
    <source>
        <dbReference type="ARBA" id="ARBA00022553"/>
    </source>
</evidence>
<evidence type="ECO:0000259" key="7">
    <source>
        <dbReference type="PROSITE" id="PS50109"/>
    </source>
</evidence>
<keyword evidence="3" id="KW-0597">Phosphoprotein</keyword>
<dbReference type="Gene3D" id="3.30.450.40">
    <property type="match status" value="1"/>
</dbReference>
<evidence type="ECO:0000256" key="2">
    <source>
        <dbReference type="ARBA" id="ARBA00012438"/>
    </source>
</evidence>
<evidence type="ECO:0000313" key="8">
    <source>
        <dbReference type="EMBL" id="MFC7126380.1"/>
    </source>
</evidence>
<evidence type="ECO:0000256" key="1">
    <source>
        <dbReference type="ARBA" id="ARBA00000085"/>
    </source>
</evidence>
<dbReference type="Pfam" id="PF02518">
    <property type="entry name" value="HATPase_c"/>
    <property type="match status" value="1"/>
</dbReference>
<keyword evidence="4" id="KW-0808">Transferase</keyword>
<dbReference type="InterPro" id="IPR029016">
    <property type="entry name" value="GAF-like_dom_sf"/>
</dbReference>
<dbReference type="InterPro" id="IPR003018">
    <property type="entry name" value="GAF"/>
</dbReference>
<dbReference type="InterPro" id="IPR005467">
    <property type="entry name" value="His_kinase_dom"/>
</dbReference>
<dbReference type="EMBL" id="JBHSZQ010000020">
    <property type="protein sequence ID" value="MFC7126380.1"/>
    <property type="molecule type" value="Genomic_DNA"/>
</dbReference>
<proteinExistence type="predicted"/>
<protein>
    <recommendedName>
        <fullName evidence="2">histidine kinase</fullName>
        <ecNumber evidence="2">2.7.13.3</ecNumber>
    </recommendedName>
</protein>
<dbReference type="InterPro" id="IPR003661">
    <property type="entry name" value="HisK_dim/P_dom"/>
</dbReference>
<evidence type="ECO:0000256" key="4">
    <source>
        <dbReference type="ARBA" id="ARBA00022679"/>
    </source>
</evidence>
<dbReference type="PRINTS" id="PR00344">
    <property type="entry name" value="BCTRLSENSOR"/>
</dbReference>
<dbReference type="GO" id="GO:0000160">
    <property type="term" value="P:phosphorelay signal transduction system"/>
    <property type="evidence" value="ECO:0007669"/>
    <property type="project" value="UniProtKB-KW"/>
</dbReference>
<feature type="domain" description="Histidine kinase" evidence="7">
    <location>
        <begin position="177"/>
        <end position="376"/>
    </location>
</feature>
<dbReference type="SMART" id="SM00388">
    <property type="entry name" value="HisKA"/>
    <property type="match status" value="1"/>
</dbReference>
<dbReference type="PROSITE" id="PS50109">
    <property type="entry name" value="HIS_KIN"/>
    <property type="match status" value="1"/>
</dbReference>
<dbReference type="EC" id="2.7.13.3" evidence="2"/>
<accession>A0ABD5X5G1</accession>
<dbReference type="RefSeq" id="WP_267635936.1">
    <property type="nucleotide sequence ID" value="NZ_JAODIY010000001.1"/>
</dbReference>
<dbReference type="SUPFAM" id="SSF47384">
    <property type="entry name" value="Homodimeric domain of signal transducing histidine kinase"/>
    <property type="match status" value="1"/>
</dbReference>
<comment type="catalytic activity">
    <reaction evidence="1">
        <text>ATP + protein L-histidine = ADP + protein N-phospho-L-histidine.</text>
        <dbReference type="EC" id="2.7.13.3"/>
    </reaction>
</comment>
<dbReference type="InterPro" id="IPR004358">
    <property type="entry name" value="Sig_transdc_His_kin-like_C"/>
</dbReference>
<dbReference type="SMART" id="SM00387">
    <property type="entry name" value="HATPase_c"/>
    <property type="match status" value="1"/>
</dbReference>
<dbReference type="Pfam" id="PF00512">
    <property type="entry name" value="HisKA"/>
    <property type="match status" value="1"/>
</dbReference>
<dbReference type="CDD" id="cd00075">
    <property type="entry name" value="HATPase"/>
    <property type="match status" value="1"/>
</dbReference>
<organism evidence="8 9">
    <name type="scientific">Halovenus rubra</name>
    <dbReference type="NCBI Taxonomy" id="869890"/>
    <lineage>
        <taxon>Archaea</taxon>
        <taxon>Methanobacteriati</taxon>
        <taxon>Methanobacteriota</taxon>
        <taxon>Stenosarchaea group</taxon>
        <taxon>Halobacteria</taxon>
        <taxon>Halobacteriales</taxon>
        <taxon>Haloarculaceae</taxon>
        <taxon>Halovenus</taxon>
    </lineage>
</organism>
<dbReference type="InterPro" id="IPR036890">
    <property type="entry name" value="HATPase_C_sf"/>
</dbReference>
<dbReference type="SUPFAM" id="SSF55874">
    <property type="entry name" value="ATPase domain of HSP90 chaperone/DNA topoisomerase II/histidine kinase"/>
    <property type="match status" value="1"/>
</dbReference>
<dbReference type="CDD" id="cd00082">
    <property type="entry name" value="HisKA"/>
    <property type="match status" value="1"/>
</dbReference>
<dbReference type="SUPFAM" id="SSF55781">
    <property type="entry name" value="GAF domain-like"/>
    <property type="match status" value="1"/>
</dbReference>
<dbReference type="Pfam" id="PF13185">
    <property type="entry name" value="GAF_2"/>
    <property type="match status" value="1"/>
</dbReference>
<dbReference type="Gene3D" id="1.10.287.130">
    <property type="match status" value="1"/>
</dbReference>
<keyword evidence="6" id="KW-0902">Two-component regulatory system</keyword>
<reference evidence="8 9" key="1">
    <citation type="journal article" date="2014" name="Int. J. Syst. Evol. Microbiol.">
        <title>Complete genome sequence of Corynebacterium casei LMG S-19264T (=DSM 44701T), isolated from a smear-ripened cheese.</title>
        <authorList>
            <consortium name="US DOE Joint Genome Institute (JGI-PGF)"/>
            <person name="Walter F."/>
            <person name="Albersmeier A."/>
            <person name="Kalinowski J."/>
            <person name="Ruckert C."/>
        </authorList>
    </citation>
    <scope>NUCLEOTIDE SEQUENCE [LARGE SCALE GENOMIC DNA]</scope>
    <source>
        <strain evidence="8 9">CGMCC 4.7215</strain>
    </source>
</reference>
<evidence type="ECO:0000256" key="5">
    <source>
        <dbReference type="ARBA" id="ARBA00022777"/>
    </source>
</evidence>
<keyword evidence="5 8" id="KW-0418">Kinase</keyword>
<dbReference type="PANTHER" id="PTHR43711">
    <property type="entry name" value="TWO-COMPONENT HISTIDINE KINASE"/>
    <property type="match status" value="1"/>
</dbReference>
<dbReference type="Gene3D" id="3.30.565.10">
    <property type="entry name" value="Histidine kinase-like ATPase, C-terminal domain"/>
    <property type="match status" value="1"/>
</dbReference>
<comment type="caution">
    <text evidence="8">The sequence shown here is derived from an EMBL/GenBank/DDBJ whole genome shotgun (WGS) entry which is preliminary data.</text>
</comment>
<dbReference type="SMART" id="SM00065">
    <property type="entry name" value="GAF"/>
    <property type="match status" value="1"/>
</dbReference>